<dbReference type="GO" id="GO:0003677">
    <property type="term" value="F:DNA binding"/>
    <property type="evidence" value="ECO:0007669"/>
    <property type="project" value="UniProtKB-KW"/>
</dbReference>
<organism evidence="1 2">
    <name type="scientific">Tupaia chinensis</name>
    <name type="common">Chinese tree shrew</name>
    <name type="synonym">Tupaia belangeri chinensis</name>
    <dbReference type="NCBI Taxonomy" id="246437"/>
    <lineage>
        <taxon>Eukaryota</taxon>
        <taxon>Metazoa</taxon>
        <taxon>Chordata</taxon>
        <taxon>Craniata</taxon>
        <taxon>Vertebrata</taxon>
        <taxon>Euteleostomi</taxon>
        <taxon>Mammalia</taxon>
        <taxon>Eutheria</taxon>
        <taxon>Euarchontoglires</taxon>
        <taxon>Scandentia</taxon>
        <taxon>Tupaiidae</taxon>
        <taxon>Tupaia</taxon>
    </lineage>
</organism>
<evidence type="ECO:0000313" key="2">
    <source>
        <dbReference type="Proteomes" id="UP000011518"/>
    </source>
</evidence>
<reference evidence="2" key="1">
    <citation type="submission" date="2012-07" db="EMBL/GenBank/DDBJ databases">
        <title>Genome of the Chinese tree shrew, a rising model animal genetically related to primates.</title>
        <authorList>
            <person name="Zhang G."/>
            <person name="Fan Y."/>
            <person name="Yao Y."/>
            <person name="Huang Z."/>
        </authorList>
    </citation>
    <scope>NUCLEOTIDE SEQUENCE [LARGE SCALE GENOMIC DNA]</scope>
</reference>
<dbReference type="AlphaFoldDB" id="L9KM71"/>
<dbReference type="eggNOG" id="KOG0843">
    <property type="taxonomic scope" value="Eukaryota"/>
</dbReference>
<keyword evidence="2" id="KW-1185">Reference proteome</keyword>
<dbReference type="STRING" id="246437.L9KM71"/>
<gene>
    <name evidence="1" type="ORF">TREES_T100006678</name>
</gene>
<proteinExistence type="predicted"/>
<evidence type="ECO:0000313" key="1">
    <source>
        <dbReference type="EMBL" id="ELW64035.1"/>
    </source>
</evidence>
<name>L9KM71_TUPCH</name>
<dbReference type="Proteomes" id="UP000011518">
    <property type="component" value="Unassembled WGS sequence"/>
</dbReference>
<keyword evidence="1" id="KW-0238">DNA-binding</keyword>
<dbReference type="EMBL" id="KB320756">
    <property type="protein sequence ID" value="ELW64035.1"/>
    <property type="molecule type" value="Genomic_DNA"/>
</dbReference>
<accession>L9KM71</accession>
<dbReference type="InParanoid" id="L9KM71"/>
<keyword evidence="1" id="KW-0371">Homeobox</keyword>
<sequence>MNHPALTVHPAHQLGASPLQPPHSFFGAQHRDPLHFYPWVLRNRFFGHRFQARLHRPAIRPESLAIGPESLAGHGLSSGDYTSSPGCLGSVAPISSRLIPGSLHCLAPGHRIEGAGKWMFSSLFQGRPMPVSFHLS</sequence>
<reference evidence="2" key="2">
    <citation type="journal article" date="2013" name="Nat. Commun.">
        <title>Genome of the Chinese tree shrew.</title>
        <authorList>
            <person name="Fan Y."/>
            <person name="Huang Z.Y."/>
            <person name="Cao C.C."/>
            <person name="Chen C.S."/>
            <person name="Chen Y.X."/>
            <person name="Fan D.D."/>
            <person name="He J."/>
            <person name="Hou H.L."/>
            <person name="Hu L."/>
            <person name="Hu X.T."/>
            <person name="Jiang X.T."/>
            <person name="Lai R."/>
            <person name="Lang Y.S."/>
            <person name="Liang B."/>
            <person name="Liao S.G."/>
            <person name="Mu D."/>
            <person name="Ma Y.Y."/>
            <person name="Niu Y.Y."/>
            <person name="Sun X.Q."/>
            <person name="Xia J.Q."/>
            <person name="Xiao J."/>
            <person name="Xiong Z.Q."/>
            <person name="Xu L."/>
            <person name="Yang L."/>
            <person name="Zhang Y."/>
            <person name="Zhao W."/>
            <person name="Zhao X.D."/>
            <person name="Zheng Y.T."/>
            <person name="Zhou J.M."/>
            <person name="Zhu Y.B."/>
            <person name="Zhang G.J."/>
            <person name="Wang J."/>
            <person name="Yao Y.G."/>
        </authorList>
    </citation>
    <scope>NUCLEOTIDE SEQUENCE [LARGE SCALE GENOMIC DNA]</scope>
</reference>
<protein>
    <submittedName>
        <fullName evidence="1">Homeobox protein EMX1</fullName>
    </submittedName>
</protein>